<dbReference type="PANTHER" id="PTHR47691">
    <property type="entry name" value="REGULATOR-RELATED"/>
    <property type="match status" value="1"/>
</dbReference>
<evidence type="ECO:0008006" key="5">
    <source>
        <dbReference type="Google" id="ProtNLM"/>
    </source>
</evidence>
<dbReference type="InterPro" id="IPR002182">
    <property type="entry name" value="NB-ARC"/>
</dbReference>
<gene>
    <name evidence="3" type="ORF">H6G03_26050</name>
</gene>
<dbReference type="InterPro" id="IPR027417">
    <property type="entry name" value="P-loop_NTPase"/>
</dbReference>
<evidence type="ECO:0000313" key="4">
    <source>
        <dbReference type="Proteomes" id="UP000641646"/>
    </source>
</evidence>
<evidence type="ECO:0000259" key="2">
    <source>
        <dbReference type="Pfam" id="PF26355"/>
    </source>
</evidence>
<feature type="domain" description="vWA-MoxR associated protein N-terminal HTH" evidence="2">
    <location>
        <begin position="1"/>
        <end position="81"/>
    </location>
</feature>
<dbReference type="EMBL" id="JACJPW010000085">
    <property type="protein sequence ID" value="MBD2184490.1"/>
    <property type="molecule type" value="Genomic_DNA"/>
</dbReference>
<dbReference type="PANTHER" id="PTHR47691:SF3">
    <property type="entry name" value="HTH-TYPE TRANSCRIPTIONAL REGULATOR RV0890C-RELATED"/>
    <property type="match status" value="1"/>
</dbReference>
<reference evidence="3" key="2">
    <citation type="submission" date="2020-08" db="EMBL/GenBank/DDBJ databases">
        <authorList>
            <person name="Chen M."/>
            <person name="Teng W."/>
            <person name="Zhao L."/>
            <person name="Hu C."/>
            <person name="Zhou Y."/>
            <person name="Han B."/>
            <person name="Song L."/>
            <person name="Shu W."/>
        </authorList>
    </citation>
    <scope>NUCLEOTIDE SEQUENCE</scope>
    <source>
        <strain evidence="3">FACHB-1375</strain>
    </source>
</reference>
<dbReference type="Pfam" id="PF26355">
    <property type="entry name" value="HTH_VMAP-M9"/>
    <property type="match status" value="1"/>
</dbReference>
<dbReference type="RefSeq" id="WP_190470973.1">
    <property type="nucleotide sequence ID" value="NZ_JACJPW010000085.1"/>
</dbReference>
<dbReference type="Proteomes" id="UP000641646">
    <property type="component" value="Unassembled WGS sequence"/>
</dbReference>
<accession>A0A926ZIW2</accession>
<name>A0A926ZIW2_9CYAN</name>
<dbReference type="AlphaFoldDB" id="A0A926ZIW2"/>
<dbReference type="GO" id="GO:0043531">
    <property type="term" value="F:ADP binding"/>
    <property type="evidence" value="ECO:0007669"/>
    <property type="project" value="InterPro"/>
</dbReference>
<comment type="caution">
    <text evidence="3">The sequence shown here is derived from an EMBL/GenBank/DDBJ whole genome shotgun (WGS) entry which is preliminary data.</text>
</comment>
<evidence type="ECO:0000313" key="3">
    <source>
        <dbReference type="EMBL" id="MBD2184490.1"/>
    </source>
</evidence>
<dbReference type="InterPro" id="IPR058651">
    <property type="entry name" value="HTH_VMAP-M9"/>
</dbReference>
<reference evidence="3" key="1">
    <citation type="journal article" date="2015" name="ISME J.">
        <title>Draft Genome Sequence of Streptomyces incarnatus NRRL8089, which Produces the Nucleoside Antibiotic Sinefungin.</title>
        <authorList>
            <person name="Oshima K."/>
            <person name="Hattori M."/>
            <person name="Shimizu H."/>
            <person name="Fukuda K."/>
            <person name="Nemoto M."/>
            <person name="Inagaki K."/>
            <person name="Tamura T."/>
        </authorList>
    </citation>
    <scope>NUCLEOTIDE SEQUENCE</scope>
    <source>
        <strain evidence="3">FACHB-1375</strain>
    </source>
</reference>
<dbReference type="Pfam" id="PF00931">
    <property type="entry name" value="NB-ARC"/>
    <property type="match status" value="1"/>
</dbReference>
<dbReference type="SUPFAM" id="SSF52540">
    <property type="entry name" value="P-loop containing nucleoside triphosphate hydrolases"/>
    <property type="match status" value="1"/>
</dbReference>
<dbReference type="PRINTS" id="PR00364">
    <property type="entry name" value="DISEASERSIST"/>
</dbReference>
<keyword evidence="4" id="KW-1185">Reference proteome</keyword>
<proteinExistence type="predicted"/>
<evidence type="ECO:0000259" key="1">
    <source>
        <dbReference type="Pfam" id="PF00931"/>
    </source>
</evidence>
<organism evidence="3 4">
    <name type="scientific">Aerosakkonema funiforme FACHB-1375</name>
    <dbReference type="NCBI Taxonomy" id="2949571"/>
    <lineage>
        <taxon>Bacteria</taxon>
        <taxon>Bacillati</taxon>
        <taxon>Cyanobacteriota</taxon>
        <taxon>Cyanophyceae</taxon>
        <taxon>Oscillatoriophycideae</taxon>
        <taxon>Aerosakkonematales</taxon>
        <taxon>Aerosakkonemataceae</taxon>
        <taxon>Aerosakkonema</taxon>
    </lineage>
</organism>
<feature type="domain" description="NB-ARC" evidence="1">
    <location>
        <begin position="128"/>
        <end position="229"/>
    </location>
</feature>
<dbReference type="Gene3D" id="3.40.50.300">
    <property type="entry name" value="P-loop containing nucleotide triphosphate hydrolases"/>
    <property type="match status" value="1"/>
</dbReference>
<protein>
    <recommendedName>
        <fullName evidence="5">NB-ARC domain-containing protein</fullName>
    </recommendedName>
</protein>
<sequence>MDVEKALEIIDAALQEKRLNKFEKMVLSQCWEGRSYEEIATSSDYNVGHVKNIGSQLWKKLSLAFGERVTKTNFRTVLKRYSYFQNPLRQLAAREKENAVCLYFSNPYPQQYWQEFIDVSYFYGRTAELATVKTWIVQHRCRMVALLGIGGIGKTAFAVKFAQQLRDEFDYIIWRSLSHAPDLADELAAMIGFLSNHQEITLSNDLDSRISQLIDYLYRYRCLVILDQVESLFESGELVGKYCQGYEDYGKLFKRFGQSLSNSCLLLTSREKPREIALLEGEKLPIRSLQIKGLSTAEITKIFKLRGSFSASEWECKTIGEYYSGNPLLLKIVATKIQELFNGDICHFLFLQQQCNLIFDNISELLEEHFNRCSDLEKEVMYWLAINREPMSIVELQSDILSLESKQKLPDHLISLERRSLIENNSATYTLISEVKDYVNNRLIMLIYHEITFNKKDLIHRLCLWKYPTVENINSEEINFILKPIVEKLWQHFGGQANLEKRLNEILLEMRSRVSNLQGYGEINIINLQKVAAIEPKNTAKKPQASIDECR</sequence>